<dbReference type="SUPFAM" id="SSF48613">
    <property type="entry name" value="Heme oxygenase-like"/>
    <property type="match status" value="1"/>
</dbReference>
<gene>
    <name evidence="1" type="ORF">H4W19_11275</name>
</gene>
<evidence type="ECO:0000313" key="1">
    <source>
        <dbReference type="EMBL" id="QND78961.1"/>
    </source>
</evidence>
<proteinExistence type="predicted"/>
<dbReference type="Pfam" id="PF14518">
    <property type="entry name" value="Haem_oxygenas_2"/>
    <property type="match status" value="1"/>
</dbReference>
<dbReference type="InterPro" id="IPR016084">
    <property type="entry name" value="Haem_Oase-like_multi-hlx"/>
</dbReference>
<name>A0ABX6R8X0_PSEMX</name>
<evidence type="ECO:0000313" key="2">
    <source>
        <dbReference type="Proteomes" id="UP000515506"/>
    </source>
</evidence>
<keyword evidence="2" id="KW-1185">Reference proteome</keyword>
<accession>A0ABX6R8X0</accession>
<dbReference type="Gene3D" id="1.20.910.10">
    <property type="entry name" value="Heme oxygenase-like"/>
    <property type="match status" value="1"/>
</dbReference>
<dbReference type="RefSeq" id="WP_185894362.1">
    <property type="nucleotide sequence ID" value="NZ_CP060028.1"/>
</dbReference>
<protein>
    <submittedName>
        <fullName evidence="1">Iron-containing redox enzyme family protein</fullName>
    </submittedName>
</protein>
<dbReference type="Proteomes" id="UP000515506">
    <property type="component" value="Chromosome"/>
</dbReference>
<sequence length="224" mass="24798">MSFHDELVAQTAHERNGLLSIPIIQSALAGRIARDDYVAFLNQAFHHVRHTVPLLMACGARLPARLEWLRTAVGEYIEEEMGHHEWVLDDIAACGEDRAAAEASSPSLATELMVSYAYDTIQRGNPVGFFGMVLVLEGTSVALATRAANTLQTSLDLPRNAFSYLLSHGDLDIEHVGFFKRLMDRIDDEDDKAAIVHAARRFYVLYGDIFRTLRDGGARLAEAA</sequence>
<organism evidence="1 2">
    <name type="scientific">Pseudoxanthomonas mexicana</name>
    <dbReference type="NCBI Taxonomy" id="128785"/>
    <lineage>
        <taxon>Bacteria</taxon>
        <taxon>Pseudomonadati</taxon>
        <taxon>Pseudomonadota</taxon>
        <taxon>Gammaproteobacteria</taxon>
        <taxon>Lysobacterales</taxon>
        <taxon>Lysobacteraceae</taxon>
        <taxon>Pseudoxanthomonas</taxon>
    </lineage>
</organism>
<reference evidence="1 2" key="1">
    <citation type="submission" date="2020-08" db="EMBL/GenBank/DDBJ databases">
        <title>Streptomycin resistant and MDR strain, P. mexicana.</title>
        <authorList>
            <person name="Ganesh-kumar S."/>
            <person name="Zhe T."/>
            <person name="Yu Z."/>
            <person name="Min Y."/>
        </authorList>
    </citation>
    <scope>NUCLEOTIDE SEQUENCE [LARGE SCALE GENOMIC DNA]</scope>
    <source>
        <strain evidence="1 2">GTZY</strain>
    </source>
</reference>
<dbReference type="EMBL" id="CP060028">
    <property type="protein sequence ID" value="QND78961.1"/>
    <property type="molecule type" value="Genomic_DNA"/>
</dbReference>